<reference evidence="1" key="1">
    <citation type="journal article" date="2021" name="Nat. Commun.">
        <title>Genetic determinants of endophytism in the Arabidopsis root mycobiome.</title>
        <authorList>
            <person name="Mesny F."/>
            <person name="Miyauchi S."/>
            <person name="Thiergart T."/>
            <person name="Pickel B."/>
            <person name="Atanasova L."/>
            <person name="Karlsson M."/>
            <person name="Huettel B."/>
            <person name="Barry K.W."/>
            <person name="Haridas S."/>
            <person name="Chen C."/>
            <person name="Bauer D."/>
            <person name="Andreopoulos W."/>
            <person name="Pangilinan J."/>
            <person name="LaButti K."/>
            <person name="Riley R."/>
            <person name="Lipzen A."/>
            <person name="Clum A."/>
            <person name="Drula E."/>
            <person name="Henrissat B."/>
            <person name="Kohler A."/>
            <person name="Grigoriev I.V."/>
            <person name="Martin F.M."/>
            <person name="Hacquard S."/>
        </authorList>
    </citation>
    <scope>NUCLEOTIDE SEQUENCE</scope>
    <source>
        <strain evidence="1">MPI-CAGE-CH-0243</strain>
    </source>
</reference>
<name>A0A9P9IZ27_9PLEO</name>
<dbReference type="OrthoDB" id="3800712at2759"/>
<comment type="caution">
    <text evidence="1">The sequence shown here is derived from an EMBL/GenBank/DDBJ whole genome shotgun (WGS) entry which is preliminary data.</text>
</comment>
<dbReference type="Proteomes" id="UP000700596">
    <property type="component" value="Unassembled WGS sequence"/>
</dbReference>
<proteinExistence type="predicted"/>
<evidence type="ECO:0000313" key="2">
    <source>
        <dbReference type="Proteomes" id="UP000700596"/>
    </source>
</evidence>
<evidence type="ECO:0000313" key="1">
    <source>
        <dbReference type="EMBL" id="KAH7135679.1"/>
    </source>
</evidence>
<organism evidence="1 2">
    <name type="scientific">Dendryphion nanum</name>
    <dbReference type="NCBI Taxonomy" id="256645"/>
    <lineage>
        <taxon>Eukaryota</taxon>
        <taxon>Fungi</taxon>
        <taxon>Dikarya</taxon>
        <taxon>Ascomycota</taxon>
        <taxon>Pezizomycotina</taxon>
        <taxon>Dothideomycetes</taxon>
        <taxon>Pleosporomycetidae</taxon>
        <taxon>Pleosporales</taxon>
        <taxon>Torulaceae</taxon>
        <taxon>Dendryphion</taxon>
    </lineage>
</organism>
<dbReference type="AlphaFoldDB" id="A0A9P9IZ27"/>
<dbReference type="EMBL" id="JAGMWT010000002">
    <property type="protein sequence ID" value="KAH7135679.1"/>
    <property type="molecule type" value="Genomic_DNA"/>
</dbReference>
<accession>A0A9P9IZ27</accession>
<gene>
    <name evidence="1" type="ORF">B0J11DRAFT_564986</name>
</gene>
<protein>
    <submittedName>
        <fullName evidence="1">Uncharacterized protein</fullName>
    </submittedName>
</protein>
<keyword evidence="2" id="KW-1185">Reference proteome</keyword>
<sequence>MWHMSGTDYLALSTSKDPFPYAVVIRPSQVTISRWTRSGDLEIMTVPGTENYRDYIRDAAIFHSRIVKVDRKEYLMEGESMIPSPPKIHDLATATSILREVIDSANQKFEMKSDYGGLFVPTCFNSSSLEAASKSMFVDVEKWASVPVKIGYVAPAACLAYGLDRCENLGRTHEECTGKHESENYILFIEYEEEYMHLSIISAEYEWGSFPSVTEKLTQVFGTRGSEDIRKRVGPDSFRQQLLDYIRDFIDTSISGREEYLQRKDIRAIIVSGDATVHRITEIQETAKQAVGNGAVKVLDSILSSEVVAYGAAIYARNTVLKPHLWGLPPLDESIHDEL</sequence>